<evidence type="ECO:0000313" key="2">
    <source>
        <dbReference type="Proteomes" id="UP001194468"/>
    </source>
</evidence>
<dbReference type="AlphaFoldDB" id="A0AAD4BGL4"/>
<accession>A0AAD4BGL4</accession>
<protein>
    <submittedName>
        <fullName evidence="1">Uncharacterized protein</fullName>
    </submittedName>
</protein>
<dbReference type="Proteomes" id="UP001194468">
    <property type="component" value="Unassembled WGS sequence"/>
</dbReference>
<sequence length="123" mass="13452">MHRKLLCITCDNASNNLAMIHALEFELPDYGGEAGHARCFLHTTNLVAKSLLRVFEVRKGSGVASGGGMSVDEERLALEICELNDDVDGLEDEMAMLSREEVKELQNAIRPVQLALAKVDGIL</sequence>
<proteinExistence type="predicted"/>
<reference evidence="1" key="2">
    <citation type="journal article" date="2020" name="Nat. Commun.">
        <title>Large-scale genome sequencing of mycorrhizal fungi provides insights into the early evolution of symbiotic traits.</title>
        <authorList>
            <person name="Miyauchi S."/>
            <person name="Kiss E."/>
            <person name="Kuo A."/>
            <person name="Drula E."/>
            <person name="Kohler A."/>
            <person name="Sanchez-Garcia M."/>
            <person name="Morin E."/>
            <person name="Andreopoulos B."/>
            <person name="Barry K.W."/>
            <person name="Bonito G."/>
            <person name="Buee M."/>
            <person name="Carver A."/>
            <person name="Chen C."/>
            <person name="Cichocki N."/>
            <person name="Clum A."/>
            <person name="Culley D."/>
            <person name="Crous P.W."/>
            <person name="Fauchery L."/>
            <person name="Girlanda M."/>
            <person name="Hayes R.D."/>
            <person name="Keri Z."/>
            <person name="LaButti K."/>
            <person name="Lipzen A."/>
            <person name="Lombard V."/>
            <person name="Magnuson J."/>
            <person name="Maillard F."/>
            <person name="Murat C."/>
            <person name="Nolan M."/>
            <person name="Ohm R.A."/>
            <person name="Pangilinan J."/>
            <person name="Pereira M.F."/>
            <person name="Perotto S."/>
            <person name="Peter M."/>
            <person name="Pfister S."/>
            <person name="Riley R."/>
            <person name="Sitrit Y."/>
            <person name="Stielow J.B."/>
            <person name="Szollosi G."/>
            <person name="Zifcakova L."/>
            <person name="Stursova M."/>
            <person name="Spatafora J.W."/>
            <person name="Tedersoo L."/>
            <person name="Vaario L.M."/>
            <person name="Yamada A."/>
            <person name="Yan M."/>
            <person name="Wang P."/>
            <person name="Xu J."/>
            <person name="Bruns T."/>
            <person name="Baldrian P."/>
            <person name="Vilgalys R."/>
            <person name="Dunand C."/>
            <person name="Henrissat B."/>
            <person name="Grigoriev I.V."/>
            <person name="Hibbett D."/>
            <person name="Nagy L.G."/>
            <person name="Martin F.M."/>
        </authorList>
    </citation>
    <scope>NUCLEOTIDE SEQUENCE</scope>
    <source>
        <strain evidence="1">BED1</strain>
    </source>
</reference>
<evidence type="ECO:0000313" key="1">
    <source>
        <dbReference type="EMBL" id="KAF8428853.1"/>
    </source>
</evidence>
<keyword evidence="2" id="KW-1185">Reference proteome</keyword>
<gene>
    <name evidence="1" type="ORF">L210DRAFT_875408</name>
</gene>
<name>A0AAD4BGL4_BOLED</name>
<comment type="caution">
    <text evidence="1">The sequence shown here is derived from an EMBL/GenBank/DDBJ whole genome shotgun (WGS) entry which is preliminary data.</text>
</comment>
<organism evidence="1 2">
    <name type="scientific">Boletus edulis BED1</name>
    <dbReference type="NCBI Taxonomy" id="1328754"/>
    <lineage>
        <taxon>Eukaryota</taxon>
        <taxon>Fungi</taxon>
        <taxon>Dikarya</taxon>
        <taxon>Basidiomycota</taxon>
        <taxon>Agaricomycotina</taxon>
        <taxon>Agaricomycetes</taxon>
        <taxon>Agaricomycetidae</taxon>
        <taxon>Boletales</taxon>
        <taxon>Boletineae</taxon>
        <taxon>Boletaceae</taxon>
        <taxon>Boletoideae</taxon>
        <taxon>Boletus</taxon>
    </lineage>
</organism>
<dbReference type="EMBL" id="WHUW01000071">
    <property type="protein sequence ID" value="KAF8428853.1"/>
    <property type="molecule type" value="Genomic_DNA"/>
</dbReference>
<reference evidence="1" key="1">
    <citation type="submission" date="2019-10" db="EMBL/GenBank/DDBJ databases">
        <authorList>
            <consortium name="DOE Joint Genome Institute"/>
            <person name="Kuo A."/>
            <person name="Miyauchi S."/>
            <person name="Kiss E."/>
            <person name="Drula E."/>
            <person name="Kohler A."/>
            <person name="Sanchez-Garcia M."/>
            <person name="Andreopoulos B."/>
            <person name="Barry K.W."/>
            <person name="Bonito G."/>
            <person name="Buee M."/>
            <person name="Carver A."/>
            <person name="Chen C."/>
            <person name="Cichocki N."/>
            <person name="Clum A."/>
            <person name="Culley D."/>
            <person name="Crous P.W."/>
            <person name="Fauchery L."/>
            <person name="Girlanda M."/>
            <person name="Hayes R."/>
            <person name="Keri Z."/>
            <person name="LaButti K."/>
            <person name="Lipzen A."/>
            <person name="Lombard V."/>
            <person name="Magnuson J."/>
            <person name="Maillard F."/>
            <person name="Morin E."/>
            <person name="Murat C."/>
            <person name="Nolan M."/>
            <person name="Ohm R."/>
            <person name="Pangilinan J."/>
            <person name="Pereira M."/>
            <person name="Perotto S."/>
            <person name="Peter M."/>
            <person name="Riley R."/>
            <person name="Sitrit Y."/>
            <person name="Stielow B."/>
            <person name="Szollosi G."/>
            <person name="Zifcakova L."/>
            <person name="Stursova M."/>
            <person name="Spatafora J.W."/>
            <person name="Tedersoo L."/>
            <person name="Vaario L.-M."/>
            <person name="Yamada A."/>
            <person name="Yan M."/>
            <person name="Wang P."/>
            <person name="Xu J."/>
            <person name="Bruns T."/>
            <person name="Baldrian P."/>
            <person name="Vilgalys R."/>
            <person name="Henrissat B."/>
            <person name="Grigoriev I.V."/>
            <person name="Hibbett D."/>
            <person name="Nagy L.G."/>
            <person name="Martin F.M."/>
        </authorList>
    </citation>
    <scope>NUCLEOTIDE SEQUENCE</scope>
    <source>
        <strain evidence="1">BED1</strain>
    </source>
</reference>